<dbReference type="Proteomes" id="UP000536033">
    <property type="component" value="Unassembled WGS sequence"/>
</dbReference>
<evidence type="ECO:0000256" key="7">
    <source>
        <dbReference type="ARBA" id="ARBA00023157"/>
    </source>
</evidence>
<dbReference type="EMBL" id="VZSD01032807">
    <property type="protein sequence ID" value="NWX80594.1"/>
    <property type="molecule type" value="Genomic_DNA"/>
</dbReference>
<keyword evidence="12" id="KW-1185">Reference proteome</keyword>
<evidence type="ECO:0000256" key="2">
    <source>
        <dbReference type="ARBA" id="ARBA00022692"/>
    </source>
</evidence>
<reference evidence="11 12" key="1">
    <citation type="submission" date="2019-09" db="EMBL/GenBank/DDBJ databases">
        <title>Bird 10,000 Genomes (B10K) Project - Family phase.</title>
        <authorList>
            <person name="Zhang G."/>
        </authorList>
    </citation>
    <scope>NUCLEOTIDE SEQUENCE [LARGE SCALE GENOMIC DNA]</scope>
    <source>
        <strain evidence="11">OUT-0003</strain>
        <tissue evidence="11">Muscle</tissue>
    </source>
</reference>
<dbReference type="PROSITE" id="PS50287">
    <property type="entry name" value="SRCR_2"/>
    <property type="match status" value="2"/>
</dbReference>
<keyword evidence="7 9" id="KW-1015">Disulfide bond</keyword>
<feature type="non-terminal residue" evidence="11">
    <location>
        <position position="129"/>
    </location>
</feature>
<keyword evidence="4" id="KW-0677">Repeat</keyword>
<gene>
    <name evidence="11" type="primary">Dmbt1_13</name>
    <name evidence="11" type="ORF">ALCTOR_R11323</name>
</gene>
<keyword evidence="6" id="KW-0472">Membrane</keyword>
<sequence length="129" mass="13763">RQLGCGTAVSAPSSAHFGEGSGRIWLDSVNCTGTEATLSECQARPWGSNSCDHREDAGVVCSGDPRMNTPLSPFTDEDTSGQRLLRLVNGSNSCLGRVEVFHDQKWGTVCDDSWDLQDAAVVCRQLGCG</sequence>
<dbReference type="PRINTS" id="PR00258">
    <property type="entry name" value="SPERACTRCPTR"/>
</dbReference>
<name>A0A7K6Z9H6_ALCTO</name>
<evidence type="ECO:0000313" key="12">
    <source>
        <dbReference type="Proteomes" id="UP000536033"/>
    </source>
</evidence>
<keyword evidence="2" id="KW-0812">Transmembrane</keyword>
<organism evidence="11 12">
    <name type="scientific">Alca torda</name>
    <name type="common">Razorbill</name>
    <dbReference type="NCBI Taxonomy" id="28689"/>
    <lineage>
        <taxon>Eukaryota</taxon>
        <taxon>Metazoa</taxon>
        <taxon>Chordata</taxon>
        <taxon>Craniata</taxon>
        <taxon>Vertebrata</taxon>
        <taxon>Euteleostomi</taxon>
        <taxon>Archelosauria</taxon>
        <taxon>Archosauria</taxon>
        <taxon>Dinosauria</taxon>
        <taxon>Saurischia</taxon>
        <taxon>Theropoda</taxon>
        <taxon>Coelurosauria</taxon>
        <taxon>Aves</taxon>
        <taxon>Neognathae</taxon>
        <taxon>Neoaves</taxon>
        <taxon>Charadriiformes</taxon>
        <taxon>Alcidae</taxon>
        <taxon>Alca</taxon>
    </lineage>
</organism>
<feature type="non-terminal residue" evidence="11">
    <location>
        <position position="1"/>
    </location>
</feature>
<evidence type="ECO:0000259" key="10">
    <source>
        <dbReference type="PROSITE" id="PS50287"/>
    </source>
</evidence>
<feature type="domain" description="SRCR" evidence="10">
    <location>
        <begin position="1"/>
        <end position="62"/>
    </location>
</feature>
<accession>A0A7K6Z9H6</accession>
<dbReference type="InterPro" id="IPR036772">
    <property type="entry name" value="SRCR-like_dom_sf"/>
</dbReference>
<evidence type="ECO:0000256" key="4">
    <source>
        <dbReference type="ARBA" id="ARBA00022737"/>
    </source>
</evidence>
<evidence type="ECO:0000313" key="11">
    <source>
        <dbReference type="EMBL" id="NWX80594.1"/>
    </source>
</evidence>
<keyword evidence="3" id="KW-0732">Signal</keyword>
<evidence type="ECO:0000256" key="6">
    <source>
        <dbReference type="ARBA" id="ARBA00023136"/>
    </source>
</evidence>
<dbReference type="InterPro" id="IPR001190">
    <property type="entry name" value="SRCR"/>
</dbReference>
<dbReference type="Gene3D" id="3.10.250.10">
    <property type="entry name" value="SRCR-like domain"/>
    <property type="match status" value="2"/>
</dbReference>
<dbReference type="SUPFAM" id="SSF56487">
    <property type="entry name" value="SRCR-like"/>
    <property type="match status" value="2"/>
</dbReference>
<feature type="disulfide bond" evidence="9">
    <location>
        <begin position="31"/>
        <end position="41"/>
    </location>
</feature>
<feature type="domain" description="SRCR" evidence="10">
    <location>
        <begin position="85"/>
        <end position="129"/>
    </location>
</feature>
<dbReference type="Pfam" id="PF00530">
    <property type="entry name" value="SRCR"/>
    <property type="match status" value="2"/>
</dbReference>
<comment type="caution">
    <text evidence="9">Lacks conserved residue(s) required for the propagation of feature annotation.</text>
</comment>
<dbReference type="PROSITE" id="PS00420">
    <property type="entry name" value="SRCR_1"/>
    <property type="match status" value="1"/>
</dbReference>
<proteinExistence type="predicted"/>
<evidence type="ECO:0000256" key="8">
    <source>
        <dbReference type="ARBA" id="ARBA00023180"/>
    </source>
</evidence>
<evidence type="ECO:0000256" key="3">
    <source>
        <dbReference type="ARBA" id="ARBA00022729"/>
    </source>
</evidence>
<evidence type="ECO:0000256" key="9">
    <source>
        <dbReference type="PROSITE-ProRule" id="PRU00196"/>
    </source>
</evidence>
<dbReference type="FunFam" id="3.10.250.10:FF:000057">
    <property type="entry name" value="Uncharacterized protein"/>
    <property type="match status" value="1"/>
</dbReference>
<keyword evidence="8" id="KW-0325">Glycoprotein</keyword>
<evidence type="ECO:0000256" key="5">
    <source>
        <dbReference type="ARBA" id="ARBA00022989"/>
    </source>
</evidence>
<keyword evidence="5" id="KW-1133">Transmembrane helix</keyword>
<evidence type="ECO:0000256" key="1">
    <source>
        <dbReference type="ARBA" id="ARBA00004167"/>
    </source>
</evidence>
<comment type="subcellular location">
    <subcellularLocation>
        <location evidence="1">Membrane</location>
        <topology evidence="1">Single-pass membrane protein</topology>
    </subcellularLocation>
</comment>
<protein>
    <submittedName>
        <fullName evidence="11">DMBT1 protein</fullName>
    </submittedName>
</protein>
<dbReference type="GO" id="GO:0016020">
    <property type="term" value="C:membrane"/>
    <property type="evidence" value="ECO:0007669"/>
    <property type="project" value="UniProtKB-SubCell"/>
</dbReference>
<dbReference type="SMART" id="SM00202">
    <property type="entry name" value="SR"/>
    <property type="match status" value="2"/>
</dbReference>
<comment type="caution">
    <text evidence="11">The sequence shown here is derived from an EMBL/GenBank/DDBJ whole genome shotgun (WGS) entry which is preliminary data.</text>
</comment>
<dbReference type="AlphaFoldDB" id="A0A7K6Z9H6"/>
<dbReference type="FunFam" id="3.10.250.10:FF:000016">
    <property type="entry name" value="Scavenger receptor cysteine-rich protein type 12"/>
    <property type="match status" value="1"/>
</dbReference>
<dbReference type="PANTHER" id="PTHR19331">
    <property type="entry name" value="SCAVENGER RECEPTOR DOMAIN-CONTAINING"/>
    <property type="match status" value="1"/>
</dbReference>